<proteinExistence type="predicted"/>
<name>A0ABU6WC67_9FABA</name>
<evidence type="ECO:0000313" key="2">
    <source>
        <dbReference type="EMBL" id="MED6182180.1"/>
    </source>
</evidence>
<gene>
    <name evidence="2" type="ORF">PIB30_026167</name>
</gene>
<dbReference type="EMBL" id="JASCZI010181340">
    <property type="protein sequence ID" value="MED6182180.1"/>
    <property type="molecule type" value="Genomic_DNA"/>
</dbReference>
<protein>
    <submittedName>
        <fullName evidence="2">Uncharacterized protein</fullName>
    </submittedName>
</protein>
<dbReference type="Proteomes" id="UP001341840">
    <property type="component" value="Unassembled WGS sequence"/>
</dbReference>
<accession>A0ABU6WC67</accession>
<reference evidence="2 3" key="1">
    <citation type="journal article" date="2023" name="Plants (Basel)">
        <title>Bridging the Gap: Combining Genomics and Transcriptomics Approaches to Understand Stylosanthes scabra, an Orphan Legume from the Brazilian Caatinga.</title>
        <authorList>
            <person name="Ferreira-Neto J.R.C."/>
            <person name="da Silva M.D."/>
            <person name="Binneck E."/>
            <person name="de Melo N.F."/>
            <person name="da Silva R.H."/>
            <person name="de Melo A.L.T.M."/>
            <person name="Pandolfi V."/>
            <person name="Bustamante F.O."/>
            <person name="Brasileiro-Vidal A.C."/>
            <person name="Benko-Iseppon A.M."/>
        </authorList>
    </citation>
    <scope>NUCLEOTIDE SEQUENCE [LARGE SCALE GENOMIC DNA]</scope>
    <source>
        <tissue evidence="2">Leaves</tissue>
    </source>
</reference>
<feature type="region of interest" description="Disordered" evidence="1">
    <location>
        <begin position="96"/>
        <end position="120"/>
    </location>
</feature>
<comment type="caution">
    <text evidence="2">The sequence shown here is derived from an EMBL/GenBank/DDBJ whole genome shotgun (WGS) entry which is preliminary data.</text>
</comment>
<organism evidence="2 3">
    <name type="scientific">Stylosanthes scabra</name>
    <dbReference type="NCBI Taxonomy" id="79078"/>
    <lineage>
        <taxon>Eukaryota</taxon>
        <taxon>Viridiplantae</taxon>
        <taxon>Streptophyta</taxon>
        <taxon>Embryophyta</taxon>
        <taxon>Tracheophyta</taxon>
        <taxon>Spermatophyta</taxon>
        <taxon>Magnoliopsida</taxon>
        <taxon>eudicotyledons</taxon>
        <taxon>Gunneridae</taxon>
        <taxon>Pentapetalae</taxon>
        <taxon>rosids</taxon>
        <taxon>fabids</taxon>
        <taxon>Fabales</taxon>
        <taxon>Fabaceae</taxon>
        <taxon>Papilionoideae</taxon>
        <taxon>50 kb inversion clade</taxon>
        <taxon>dalbergioids sensu lato</taxon>
        <taxon>Dalbergieae</taxon>
        <taxon>Pterocarpus clade</taxon>
        <taxon>Stylosanthes</taxon>
    </lineage>
</organism>
<keyword evidence="3" id="KW-1185">Reference proteome</keyword>
<sequence length="120" mass="12901">MLDSTNGFIVRRCKVLGLPRCWEDGGTALLGERRCSDGGSGERCFWDGGGLAVRVRRSCDARTDGAASLCKSDGAATHGRCSGPYLTRRWAYESPPLRDGDASIRDGADRDGEGECVSRE</sequence>
<evidence type="ECO:0000256" key="1">
    <source>
        <dbReference type="SAM" id="MobiDB-lite"/>
    </source>
</evidence>
<evidence type="ECO:0000313" key="3">
    <source>
        <dbReference type="Proteomes" id="UP001341840"/>
    </source>
</evidence>